<dbReference type="RefSeq" id="WP_255897810.1">
    <property type="nucleotide sequence ID" value="NZ_JAFMZO010000001.1"/>
</dbReference>
<proteinExistence type="predicted"/>
<dbReference type="PROSITE" id="PS50213">
    <property type="entry name" value="FAS1"/>
    <property type="match status" value="1"/>
</dbReference>
<dbReference type="Pfam" id="PF02469">
    <property type="entry name" value="Fasciclin"/>
    <property type="match status" value="1"/>
</dbReference>
<accession>A0ABW4ZJ86</accession>
<name>A0ABW4ZJ86_9SPHI</name>
<protein>
    <submittedName>
        <fullName evidence="2">Fasciclin domain-containing protein</fullName>
    </submittedName>
</protein>
<dbReference type="PANTHER" id="PTHR10900">
    <property type="entry name" value="PERIOSTIN-RELATED"/>
    <property type="match status" value="1"/>
</dbReference>
<dbReference type="InterPro" id="IPR036378">
    <property type="entry name" value="FAS1_dom_sf"/>
</dbReference>
<dbReference type="SMART" id="SM00554">
    <property type="entry name" value="FAS1"/>
    <property type="match status" value="1"/>
</dbReference>
<evidence type="ECO:0000313" key="3">
    <source>
        <dbReference type="Proteomes" id="UP001597387"/>
    </source>
</evidence>
<evidence type="ECO:0000313" key="2">
    <source>
        <dbReference type="EMBL" id="MFD2162123.1"/>
    </source>
</evidence>
<keyword evidence="3" id="KW-1185">Reference proteome</keyword>
<dbReference type="PANTHER" id="PTHR10900:SF114">
    <property type="entry name" value="FAS1 DOMAIN-CONTAINING PROTEIN"/>
    <property type="match status" value="1"/>
</dbReference>
<gene>
    <name evidence="2" type="ORF">ACFSJU_06940</name>
</gene>
<sequence length="505" mass="56781">MNIPRLNLLLWLVCIGIVFSACDKKWDEHNAVADPLAGETLLEEVIKNPDLSKFSEYLSKTGYDKLLASSKTFTVWAPTNAALQSVDPALIDTDEELKMFVGMHIAHQSFLTTAIQKPYVAVKTLSLKNVTLTKTTVDDINLISKDRYVGNGVLNVIGTALLPKVNAWEYLMSTNTLQKQVLDLYTYTYRDLNRAVQTGVDPATGEPVYEPGTGFVTSNSYRDALFADANGVRTRRHDINDEDSLFTYIVLTDAAFMVEKNKLEKYYAAGDSTDSITNLNVVKDLVFHGLLNKDNFPQSVYSAGDSVRFHLKADAVVETHRVSNGIVYVMNSIDYDLGVNGVYDRYTKIKPVVIQGENLAGDMNNLNAANRASRTRIRRNPNNQQIYTDFISENHGKANYWIRYNAPGTVHPIKYKLYWVAVNDFQEATFPMSVTFKNITQPRAFTKTVELDDYSEVYLGEYTFDKLYSSSTQSLQLPVFLMGPNITTNGLNTLVLDYIKMVPVQ</sequence>
<evidence type="ECO:0000259" key="1">
    <source>
        <dbReference type="PROSITE" id="PS50213"/>
    </source>
</evidence>
<organism evidence="2 3">
    <name type="scientific">Paradesertivirga mongoliensis</name>
    <dbReference type="NCBI Taxonomy" id="2100740"/>
    <lineage>
        <taxon>Bacteria</taxon>
        <taxon>Pseudomonadati</taxon>
        <taxon>Bacteroidota</taxon>
        <taxon>Sphingobacteriia</taxon>
        <taxon>Sphingobacteriales</taxon>
        <taxon>Sphingobacteriaceae</taxon>
        <taxon>Paradesertivirga</taxon>
    </lineage>
</organism>
<dbReference type="Gene3D" id="2.30.180.10">
    <property type="entry name" value="FAS1 domain"/>
    <property type="match status" value="1"/>
</dbReference>
<dbReference type="Proteomes" id="UP001597387">
    <property type="component" value="Unassembled WGS sequence"/>
</dbReference>
<comment type="caution">
    <text evidence="2">The sequence shown here is derived from an EMBL/GenBank/DDBJ whole genome shotgun (WGS) entry which is preliminary data.</text>
</comment>
<dbReference type="PROSITE" id="PS51257">
    <property type="entry name" value="PROKAR_LIPOPROTEIN"/>
    <property type="match status" value="1"/>
</dbReference>
<feature type="domain" description="FAS1" evidence="1">
    <location>
        <begin position="38"/>
        <end position="161"/>
    </location>
</feature>
<dbReference type="EMBL" id="JBHUHZ010000001">
    <property type="protein sequence ID" value="MFD2162123.1"/>
    <property type="molecule type" value="Genomic_DNA"/>
</dbReference>
<dbReference type="InterPro" id="IPR050904">
    <property type="entry name" value="Adhesion/Biosynth-related"/>
</dbReference>
<dbReference type="InterPro" id="IPR000782">
    <property type="entry name" value="FAS1_domain"/>
</dbReference>
<reference evidence="3" key="1">
    <citation type="journal article" date="2019" name="Int. J. Syst. Evol. Microbiol.">
        <title>The Global Catalogue of Microorganisms (GCM) 10K type strain sequencing project: providing services to taxonomists for standard genome sequencing and annotation.</title>
        <authorList>
            <consortium name="The Broad Institute Genomics Platform"/>
            <consortium name="The Broad Institute Genome Sequencing Center for Infectious Disease"/>
            <person name="Wu L."/>
            <person name="Ma J."/>
        </authorList>
    </citation>
    <scope>NUCLEOTIDE SEQUENCE [LARGE SCALE GENOMIC DNA]</scope>
    <source>
        <strain evidence="3">KCTC 42217</strain>
    </source>
</reference>
<dbReference type="SUPFAM" id="SSF82153">
    <property type="entry name" value="FAS1 domain"/>
    <property type="match status" value="1"/>
</dbReference>